<dbReference type="HAMAP" id="MF_01336">
    <property type="entry name" value="Ribosomal_bL25"/>
    <property type="match status" value="1"/>
</dbReference>
<dbReference type="InterPro" id="IPR020930">
    <property type="entry name" value="Ribosomal_uL5_bac-type"/>
</dbReference>
<dbReference type="Proteomes" id="UP001595840">
    <property type="component" value="Unassembled WGS sequence"/>
</dbReference>
<feature type="compositionally biased region" description="Acidic residues" evidence="6">
    <location>
        <begin position="201"/>
        <end position="213"/>
    </location>
</feature>
<organism evidence="9 10">
    <name type="scientific">Simiduia curdlanivorans</name>
    <dbReference type="NCBI Taxonomy" id="1492769"/>
    <lineage>
        <taxon>Bacteria</taxon>
        <taxon>Pseudomonadati</taxon>
        <taxon>Pseudomonadota</taxon>
        <taxon>Gammaproteobacteria</taxon>
        <taxon>Cellvibrionales</taxon>
        <taxon>Cellvibrionaceae</taxon>
        <taxon>Simiduia</taxon>
    </lineage>
</organism>
<dbReference type="NCBIfam" id="NF004612">
    <property type="entry name" value="PRK05943.1"/>
    <property type="match status" value="1"/>
</dbReference>
<keyword evidence="2 5" id="KW-0694">RNA-binding</keyword>
<evidence type="ECO:0000256" key="3">
    <source>
        <dbReference type="ARBA" id="ARBA00022980"/>
    </source>
</evidence>
<dbReference type="Pfam" id="PF14693">
    <property type="entry name" value="Ribosomal_TL5_C"/>
    <property type="match status" value="1"/>
</dbReference>
<comment type="caution">
    <text evidence="9">The sequence shown here is derived from an EMBL/GenBank/DDBJ whole genome shotgun (WGS) entry which is preliminary data.</text>
</comment>
<keyword evidence="1 5" id="KW-0699">rRNA-binding</keyword>
<evidence type="ECO:0000256" key="1">
    <source>
        <dbReference type="ARBA" id="ARBA00022730"/>
    </source>
</evidence>
<evidence type="ECO:0000256" key="6">
    <source>
        <dbReference type="SAM" id="MobiDB-lite"/>
    </source>
</evidence>
<evidence type="ECO:0000256" key="2">
    <source>
        <dbReference type="ARBA" id="ARBA00022884"/>
    </source>
</evidence>
<dbReference type="InterPro" id="IPR037121">
    <property type="entry name" value="Ribosomal_bL25_C"/>
</dbReference>
<dbReference type="InterPro" id="IPR020056">
    <property type="entry name" value="Rbsml_bL25/Gln-tRNA_synth_N"/>
</dbReference>
<evidence type="ECO:0000313" key="9">
    <source>
        <dbReference type="EMBL" id="MFC4362849.1"/>
    </source>
</evidence>
<evidence type="ECO:0000256" key="5">
    <source>
        <dbReference type="HAMAP-Rule" id="MF_01334"/>
    </source>
</evidence>
<keyword evidence="4 5" id="KW-0687">Ribonucleoprotein</keyword>
<feature type="region of interest" description="Disordered" evidence="6">
    <location>
        <begin position="192"/>
        <end position="213"/>
    </location>
</feature>
<dbReference type="Gene3D" id="2.40.240.10">
    <property type="entry name" value="Ribosomal Protein L25, Chain P"/>
    <property type="match status" value="1"/>
</dbReference>
<dbReference type="InterPro" id="IPR029751">
    <property type="entry name" value="Ribosomal_L25_dom"/>
</dbReference>
<dbReference type="NCBIfam" id="NF004130">
    <property type="entry name" value="PRK05618.1-5"/>
    <property type="match status" value="1"/>
</dbReference>
<dbReference type="PANTHER" id="PTHR33284">
    <property type="entry name" value="RIBOSOMAL PROTEIN L25/GLN-TRNA SYNTHETASE, ANTI-CODON-BINDING DOMAIN-CONTAINING PROTEIN"/>
    <property type="match status" value="1"/>
</dbReference>
<accession>A0ABV8V5V6</accession>
<dbReference type="InterPro" id="IPR020057">
    <property type="entry name" value="Ribosomal_bL25_b-dom"/>
</dbReference>
<keyword evidence="3 5" id="KW-0689">Ribosomal protein</keyword>
<dbReference type="NCBIfam" id="TIGR00731">
    <property type="entry name" value="bL25_bact_ctc"/>
    <property type="match status" value="1"/>
</dbReference>
<dbReference type="PANTHER" id="PTHR33284:SF1">
    <property type="entry name" value="RIBOSOMAL PROTEIN L25_GLN-TRNA SYNTHETASE, ANTI-CODON-BINDING DOMAIN-CONTAINING PROTEIN"/>
    <property type="match status" value="1"/>
</dbReference>
<evidence type="ECO:0000313" key="10">
    <source>
        <dbReference type="Proteomes" id="UP001595840"/>
    </source>
</evidence>
<sequence length="213" mass="23137">MSDAFTIIAEKRDLEGKGASRRLRRLAGKVPGIVYGGKTAPANVQLVHKDLVKSLENEAFYSHIISLVIDGKAEDVILKDLQRHPSKPQILHADFQRVVRGQKMHVRVPLHFVNEATAKGVKQGGGIVSHLMTDLEINVLPKDLPEFIEVDVANLGLGESLHISDLKLPKGVESIELSHGAEHDQPVVSIIKPRGMAADDTSTDEAEGEASAE</sequence>
<dbReference type="GO" id="GO:0005840">
    <property type="term" value="C:ribosome"/>
    <property type="evidence" value="ECO:0007669"/>
    <property type="project" value="UniProtKB-KW"/>
</dbReference>
<dbReference type="RefSeq" id="WP_290260692.1">
    <property type="nucleotide sequence ID" value="NZ_JAUFQG010000004.1"/>
</dbReference>
<comment type="subunit">
    <text evidence="5">Part of the 50S ribosomal subunit; part of the 5S rRNA/L5/L18/L25 subcomplex. Contacts the 5S rRNA. Binds to the 5S rRNA independently of L5 and L18.</text>
</comment>
<dbReference type="InterPro" id="IPR011035">
    <property type="entry name" value="Ribosomal_bL25/Gln-tRNA_synth"/>
</dbReference>
<feature type="domain" description="Large ribosomal subunit protein bL25 beta" evidence="8">
    <location>
        <begin position="103"/>
        <end position="194"/>
    </location>
</feature>
<dbReference type="CDD" id="cd00495">
    <property type="entry name" value="Ribosomal_L25_TL5_CTC"/>
    <property type="match status" value="1"/>
</dbReference>
<dbReference type="InterPro" id="IPR001021">
    <property type="entry name" value="Ribosomal_bL25_long"/>
</dbReference>
<evidence type="ECO:0000256" key="4">
    <source>
        <dbReference type="ARBA" id="ARBA00023274"/>
    </source>
</evidence>
<comment type="similarity">
    <text evidence="5">Belongs to the bacterial ribosomal protein bL25 family. CTC subfamily.</text>
</comment>
<dbReference type="InterPro" id="IPR020055">
    <property type="entry name" value="Ribosomal_bL25_short"/>
</dbReference>
<dbReference type="Gene3D" id="2.170.120.20">
    <property type="entry name" value="Ribosomal protein L25, beta domain"/>
    <property type="match status" value="1"/>
</dbReference>
<protein>
    <recommendedName>
        <fullName evidence="5">Large ribosomal subunit protein bL25</fullName>
    </recommendedName>
    <alternativeName>
        <fullName evidence="5">General stress protein CTC</fullName>
    </alternativeName>
</protein>
<dbReference type="SUPFAM" id="SSF50715">
    <property type="entry name" value="Ribosomal protein L25-like"/>
    <property type="match status" value="1"/>
</dbReference>
<evidence type="ECO:0000259" key="7">
    <source>
        <dbReference type="Pfam" id="PF01386"/>
    </source>
</evidence>
<name>A0ABV8V5V6_9GAMM</name>
<keyword evidence="10" id="KW-1185">Reference proteome</keyword>
<feature type="domain" description="Large ribosomal subunit protein bL25 L25" evidence="7">
    <location>
        <begin position="9"/>
        <end position="95"/>
    </location>
</feature>
<dbReference type="Pfam" id="PF01386">
    <property type="entry name" value="Ribosomal_L25p"/>
    <property type="match status" value="1"/>
</dbReference>
<proteinExistence type="inferred from homology"/>
<dbReference type="EMBL" id="JBHSCX010000011">
    <property type="protein sequence ID" value="MFC4362849.1"/>
    <property type="molecule type" value="Genomic_DNA"/>
</dbReference>
<reference evidence="10" key="1">
    <citation type="journal article" date="2019" name="Int. J. Syst. Evol. Microbiol.">
        <title>The Global Catalogue of Microorganisms (GCM) 10K type strain sequencing project: providing services to taxonomists for standard genome sequencing and annotation.</title>
        <authorList>
            <consortium name="The Broad Institute Genomics Platform"/>
            <consortium name="The Broad Institute Genome Sequencing Center for Infectious Disease"/>
            <person name="Wu L."/>
            <person name="Ma J."/>
        </authorList>
    </citation>
    <scope>NUCLEOTIDE SEQUENCE [LARGE SCALE GENOMIC DNA]</scope>
    <source>
        <strain evidence="10">CECT 8570</strain>
    </source>
</reference>
<dbReference type="HAMAP" id="MF_01334">
    <property type="entry name" value="Ribosomal_bL25_CTC"/>
    <property type="match status" value="1"/>
</dbReference>
<gene>
    <name evidence="5" type="primary">rplY</name>
    <name evidence="5" type="synonym">ctc</name>
    <name evidence="9" type="ORF">ACFOX3_11095</name>
</gene>
<dbReference type="NCBIfam" id="NF004128">
    <property type="entry name" value="PRK05618.1-2"/>
    <property type="match status" value="1"/>
</dbReference>
<comment type="function">
    <text evidence="5">This is one of the proteins that binds to the 5S RNA in the ribosome where it forms part of the central protuberance.</text>
</comment>
<evidence type="ECO:0000259" key="8">
    <source>
        <dbReference type="Pfam" id="PF14693"/>
    </source>
</evidence>